<dbReference type="Pfam" id="PF00106">
    <property type="entry name" value="adh_short"/>
    <property type="match status" value="1"/>
</dbReference>
<comment type="caution">
    <text evidence="6">The sequence shown here is derived from an EMBL/GenBank/DDBJ whole genome shotgun (WGS) entry which is preliminary data.</text>
</comment>
<gene>
    <name evidence="6" type="ORF">A7U60_g7810</name>
</gene>
<keyword evidence="5" id="KW-1133">Transmembrane helix</keyword>
<dbReference type="InterPro" id="IPR002347">
    <property type="entry name" value="SDR_fam"/>
</dbReference>
<evidence type="ECO:0000256" key="5">
    <source>
        <dbReference type="SAM" id="Phobius"/>
    </source>
</evidence>
<dbReference type="PROSITE" id="PS00061">
    <property type="entry name" value="ADH_SHORT"/>
    <property type="match status" value="1"/>
</dbReference>
<name>A0A9Q5HSR5_SANBA</name>
<evidence type="ECO:0000256" key="2">
    <source>
        <dbReference type="ARBA" id="ARBA00022857"/>
    </source>
</evidence>
<keyword evidence="5" id="KW-0472">Membrane</keyword>
<organism evidence="6 7">
    <name type="scientific">Sanghuangporus baumii</name>
    <name type="common">Phellinus baumii</name>
    <dbReference type="NCBI Taxonomy" id="108892"/>
    <lineage>
        <taxon>Eukaryota</taxon>
        <taxon>Fungi</taxon>
        <taxon>Dikarya</taxon>
        <taxon>Basidiomycota</taxon>
        <taxon>Agaricomycotina</taxon>
        <taxon>Agaricomycetes</taxon>
        <taxon>Hymenochaetales</taxon>
        <taxon>Hymenochaetaceae</taxon>
        <taxon>Sanghuangporus</taxon>
    </lineage>
</organism>
<evidence type="ECO:0000256" key="3">
    <source>
        <dbReference type="ARBA" id="ARBA00023002"/>
    </source>
</evidence>
<dbReference type="InterPro" id="IPR036291">
    <property type="entry name" value="NAD(P)-bd_dom_sf"/>
</dbReference>
<keyword evidence="7" id="KW-1185">Reference proteome</keyword>
<keyword evidence="3" id="KW-0560">Oxidoreductase</keyword>
<dbReference type="EMBL" id="LNZH02000211">
    <property type="protein sequence ID" value="OCB85184.1"/>
    <property type="molecule type" value="Genomic_DNA"/>
</dbReference>
<comment type="similarity">
    <text evidence="1">Belongs to the short-chain dehydrogenases/reductases (SDR) family.</text>
</comment>
<protein>
    <submittedName>
        <fullName evidence="6">NAD-binding protein</fullName>
    </submittedName>
</protein>
<dbReference type="PRINTS" id="PR00081">
    <property type="entry name" value="GDHRDH"/>
</dbReference>
<evidence type="ECO:0000313" key="7">
    <source>
        <dbReference type="Proteomes" id="UP000757232"/>
    </source>
</evidence>
<proteinExistence type="inferred from homology"/>
<comment type="function">
    <text evidence="4">Putative oxidoreductase.</text>
</comment>
<keyword evidence="5" id="KW-0812">Transmembrane</keyword>
<evidence type="ECO:0000256" key="1">
    <source>
        <dbReference type="ARBA" id="ARBA00006484"/>
    </source>
</evidence>
<evidence type="ECO:0000313" key="6">
    <source>
        <dbReference type="EMBL" id="OCB85184.1"/>
    </source>
</evidence>
<evidence type="ECO:0000256" key="4">
    <source>
        <dbReference type="ARBA" id="ARBA00037096"/>
    </source>
</evidence>
<reference evidence="6" key="1">
    <citation type="submission" date="2016-06" db="EMBL/GenBank/DDBJ databases">
        <title>Draft Genome sequence of the fungus Inonotus baumii.</title>
        <authorList>
            <person name="Zhu H."/>
            <person name="Lin W."/>
        </authorList>
    </citation>
    <scope>NUCLEOTIDE SEQUENCE</scope>
    <source>
        <strain evidence="6">821</strain>
    </source>
</reference>
<dbReference type="GO" id="GO:0016020">
    <property type="term" value="C:membrane"/>
    <property type="evidence" value="ECO:0007669"/>
    <property type="project" value="TreeGrafter"/>
</dbReference>
<dbReference type="AlphaFoldDB" id="A0A9Q5HSR5"/>
<dbReference type="PANTHER" id="PTHR44196:SF1">
    <property type="entry name" value="DEHYDROGENASE_REDUCTASE SDR FAMILY MEMBER 7B"/>
    <property type="match status" value="1"/>
</dbReference>
<dbReference type="PANTHER" id="PTHR44196">
    <property type="entry name" value="DEHYDROGENASE/REDUCTASE SDR FAMILY MEMBER 7B"/>
    <property type="match status" value="1"/>
</dbReference>
<accession>A0A9Q5HSR5</accession>
<dbReference type="Gene3D" id="3.40.50.720">
    <property type="entry name" value="NAD(P)-binding Rossmann-like Domain"/>
    <property type="match status" value="1"/>
</dbReference>
<dbReference type="GO" id="GO:0016491">
    <property type="term" value="F:oxidoreductase activity"/>
    <property type="evidence" value="ECO:0007669"/>
    <property type="project" value="UniProtKB-KW"/>
</dbReference>
<dbReference type="Proteomes" id="UP000757232">
    <property type="component" value="Unassembled WGS sequence"/>
</dbReference>
<feature type="transmembrane region" description="Helical" evidence="5">
    <location>
        <begin position="20"/>
        <end position="36"/>
    </location>
</feature>
<dbReference type="OrthoDB" id="37659at2759"/>
<keyword evidence="2" id="KW-0521">NADP</keyword>
<sequence length="337" mass="37610">MNLSSSFYLPTLSDLARNHRQYFFASLPLLAFLFFLRRRSSSQTRRQKKIPQAEERVLILGASSGVGREIALQYARRGAYVFLVARNNDVEHAREECVSVYPSARKGEKVISEVADFSDAEDMLRIRERIENEWGRLDTLLVIAGVSSLRPLIETTGLERKDSEPLPDANLEGVQEGVRIAGAALQGNFYGPLTAALSFIPLLERTSPSPSVLLLSSLAAVTPAPTRALYGSTKSASLILYQSLAIEHPLIHFSFVLPSTIEGNFRASAVDAGPVREADPSRHGLKREDVAQRCILAVDRGERDVFIHAFNRVVPMLYYTVCPGLIEWFARKKYRYP</sequence>
<dbReference type="SUPFAM" id="SSF51735">
    <property type="entry name" value="NAD(P)-binding Rossmann-fold domains"/>
    <property type="match status" value="1"/>
</dbReference>
<dbReference type="InterPro" id="IPR020904">
    <property type="entry name" value="Sc_DH/Rdtase_CS"/>
</dbReference>